<dbReference type="EMBL" id="CP000667">
    <property type="protein sequence ID" value="ABP54092.1"/>
    <property type="molecule type" value="Genomic_DNA"/>
</dbReference>
<dbReference type="GO" id="GO:0006826">
    <property type="term" value="P:iron ion transport"/>
    <property type="evidence" value="ECO:0007669"/>
    <property type="project" value="InterPro"/>
</dbReference>
<gene>
    <name evidence="7" type="ordered locus">Strop_1627</name>
</gene>
<dbReference type="Gene3D" id="3.40.50.1820">
    <property type="entry name" value="alpha/beta hydrolase"/>
    <property type="match status" value="1"/>
</dbReference>
<keyword evidence="2" id="KW-0963">Cytoplasm</keyword>
<reference evidence="8" key="1">
    <citation type="journal article" date="2007" name="Proc. Natl. Acad. Sci. U.S.A.">
        <title>Genome sequencing reveals complex secondary metabolome in the marine actinomycete Salinispora tropica.</title>
        <authorList>
            <person name="Udwary D.W."/>
            <person name="Zeigler L."/>
            <person name="Asolkar R.N."/>
            <person name="Singan V."/>
            <person name="Lapidus A."/>
            <person name="Fenical W."/>
            <person name="Jensen P.R."/>
            <person name="Moore B.S."/>
        </authorList>
    </citation>
    <scope>NUCLEOTIDE SEQUENCE [LARGE SCALE GENOMIC DNA]</scope>
    <source>
        <strain evidence="8">ATCC BAA-916 / DSM 44818 / CNB-440</strain>
    </source>
</reference>
<dbReference type="GO" id="GO:0005506">
    <property type="term" value="F:iron ion binding"/>
    <property type="evidence" value="ECO:0007669"/>
    <property type="project" value="InterPro"/>
</dbReference>
<dbReference type="STRING" id="369723.Strop_1627"/>
<dbReference type="GO" id="GO:0005975">
    <property type="term" value="P:carbohydrate metabolic process"/>
    <property type="evidence" value="ECO:0007669"/>
    <property type="project" value="UniProtKB-ARBA"/>
</dbReference>
<feature type="region of interest" description="Disordered" evidence="5">
    <location>
        <begin position="1"/>
        <end position="40"/>
    </location>
</feature>
<dbReference type="InterPro" id="IPR014756">
    <property type="entry name" value="Ig_E-set"/>
</dbReference>
<dbReference type="Gene3D" id="2.60.40.10">
    <property type="entry name" value="Immunoglobulins"/>
    <property type="match status" value="1"/>
</dbReference>
<dbReference type="InterPro" id="IPR000801">
    <property type="entry name" value="Esterase-like"/>
</dbReference>
<comment type="subcellular location">
    <subcellularLocation>
        <location evidence="1">Cytoplasm</location>
    </subcellularLocation>
</comment>
<feature type="region of interest" description="Disordered" evidence="5">
    <location>
        <begin position="151"/>
        <end position="214"/>
    </location>
</feature>
<dbReference type="InterPro" id="IPR050583">
    <property type="entry name" value="Mycobacterial_A85_antigen"/>
</dbReference>
<dbReference type="HOGENOM" id="CLU_024314_3_0_11"/>
<dbReference type="Proteomes" id="UP000000235">
    <property type="component" value="Chromosome"/>
</dbReference>
<dbReference type="PANTHER" id="PTHR48098:SF3">
    <property type="entry name" value="IRON(III) ENTEROBACTIN ESTERASE"/>
    <property type="match status" value="1"/>
</dbReference>
<sequence>MTSSLGRRTEGADVNLTSGPSRITLPPAPPKPPSRRTPSPRIARLAADCSATEFWETVARRTPLVEEAGDGERRVTFLWRSIAATAVHVTVNRVTYDLDDSRMERVPGTDVWYAAFRLPADWRGSYTVLETDAAGSSPLSGTESRWAMRTIREEGSTDPRNPRRIRTHSGRLASVAELDTASPRAAPAHGPSPRAQRLVTPTGRPVWLSPPPDADGTPRPLVVVLDGEVWHASGYAAASADRLAESGTIRAPYLALVETGGTSPRRMADLSIDGAMSEEVVTTLLPWLRDRVPVSADPRDVVLTGESLGGLTALKTAFDHPESVGAALSQSASLWQADLLDRAATAGPVRLFLTVGVFEPTLLEPHRRLREALAERPPTMAYREFQGGHDMAWWRGLWEDGITDLLGGGRPSAAIQRSPQR</sequence>
<dbReference type="AlphaFoldDB" id="A4X5E2"/>
<dbReference type="eggNOG" id="COG2382">
    <property type="taxonomic scope" value="Bacteria"/>
</dbReference>
<dbReference type="InterPro" id="IPR013783">
    <property type="entry name" value="Ig-like_fold"/>
</dbReference>
<feature type="domain" description="Enterochelin esterase N-terminal" evidence="6">
    <location>
        <begin position="74"/>
        <end position="184"/>
    </location>
</feature>
<evidence type="ECO:0000313" key="8">
    <source>
        <dbReference type="Proteomes" id="UP000000235"/>
    </source>
</evidence>
<evidence type="ECO:0000256" key="2">
    <source>
        <dbReference type="ARBA" id="ARBA00022490"/>
    </source>
</evidence>
<keyword evidence="3" id="KW-0378">Hydrolase</keyword>
<organism evidence="7 8">
    <name type="scientific">Salinispora tropica (strain ATCC BAA-916 / DSM 44818 / JCM 13857 / NBRC 105044 / CNB-440)</name>
    <dbReference type="NCBI Taxonomy" id="369723"/>
    <lineage>
        <taxon>Bacteria</taxon>
        <taxon>Bacillati</taxon>
        <taxon>Actinomycetota</taxon>
        <taxon>Actinomycetes</taxon>
        <taxon>Micromonosporales</taxon>
        <taxon>Micromonosporaceae</taxon>
        <taxon>Salinispora</taxon>
    </lineage>
</organism>
<evidence type="ECO:0000259" key="6">
    <source>
        <dbReference type="Pfam" id="PF11806"/>
    </source>
</evidence>
<evidence type="ECO:0000313" key="7">
    <source>
        <dbReference type="EMBL" id="ABP54092.1"/>
    </source>
</evidence>
<proteinExistence type="inferred from homology"/>
<evidence type="ECO:0000256" key="3">
    <source>
        <dbReference type="ARBA" id="ARBA00022801"/>
    </source>
</evidence>
<accession>A4X5E2</accession>
<evidence type="ECO:0000256" key="4">
    <source>
        <dbReference type="ARBA" id="ARBA00024201"/>
    </source>
</evidence>
<dbReference type="ESTHER" id="salto-a4x5e2">
    <property type="family name" value="A85-IroE-IroD-Fes-Yiel"/>
</dbReference>
<dbReference type="GO" id="GO:0008849">
    <property type="term" value="F:enterochelin esterase activity"/>
    <property type="evidence" value="ECO:0007669"/>
    <property type="project" value="InterPro"/>
</dbReference>
<name>A4X5E2_SALTO</name>
<evidence type="ECO:0000256" key="1">
    <source>
        <dbReference type="ARBA" id="ARBA00004496"/>
    </source>
</evidence>
<protein>
    <submittedName>
        <fullName evidence="7">Putative esterase</fullName>
    </submittedName>
</protein>
<dbReference type="KEGG" id="stp:Strop_1627"/>
<feature type="compositionally biased region" description="Basic and acidic residues" evidence="5">
    <location>
        <begin position="151"/>
        <end position="161"/>
    </location>
</feature>
<keyword evidence="8" id="KW-1185">Reference proteome</keyword>
<dbReference type="PANTHER" id="PTHR48098">
    <property type="entry name" value="ENTEROCHELIN ESTERASE-RELATED"/>
    <property type="match status" value="1"/>
</dbReference>
<dbReference type="SUPFAM" id="SSF81296">
    <property type="entry name" value="E set domains"/>
    <property type="match status" value="1"/>
</dbReference>
<dbReference type="GO" id="GO:0005737">
    <property type="term" value="C:cytoplasm"/>
    <property type="evidence" value="ECO:0007669"/>
    <property type="project" value="UniProtKB-SubCell"/>
</dbReference>
<dbReference type="InterPro" id="IPR021764">
    <property type="entry name" value="Enterochelin_esterase_N"/>
</dbReference>
<dbReference type="SUPFAM" id="SSF53474">
    <property type="entry name" value="alpha/beta-Hydrolases"/>
    <property type="match status" value="1"/>
</dbReference>
<dbReference type="Pfam" id="PF11806">
    <property type="entry name" value="Enterochelin_N"/>
    <property type="match status" value="1"/>
</dbReference>
<dbReference type="Pfam" id="PF00756">
    <property type="entry name" value="Esterase"/>
    <property type="match status" value="1"/>
</dbReference>
<evidence type="ECO:0000256" key="5">
    <source>
        <dbReference type="SAM" id="MobiDB-lite"/>
    </source>
</evidence>
<comment type="similarity">
    <text evidence="4">Belongs to the Fes family.</text>
</comment>
<dbReference type="InterPro" id="IPR029058">
    <property type="entry name" value="AB_hydrolase_fold"/>
</dbReference>